<feature type="transmembrane region" description="Helical" evidence="7">
    <location>
        <begin position="97"/>
        <end position="116"/>
    </location>
</feature>
<dbReference type="PANTHER" id="PTHR14463:SF10">
    <property type="entry name" value="LIPASE MATURATION FACTOR 1"/>
    <property type="match status" value="1"/>
</dbReference>
<comment type="similarity">
    <text evidence="2">Belongs to the lipase maturation factor family.</text>
</comment>
<feature type="domain" description="Lipase maturation factor 1/2 C-terminal" evidence="9">
    <location>
        <begin position="329"/>
        <end position="469"/>
    </location>
</feature>
<name>A0A1A2ZQZ8_9MYCO</name>
<comment type="subcellular location">
    <subcellularLocation>
        <location evidence="1">Endoplasmic reticulum membrane</location>
        <topology evidence="1">Multi-pass membrane protein</topology>
    </subcellularLocation>
</comment>
<dbReference type="InterPro" id="IPR009613">
    <property type="entry name" value="LMF"/>
</dbReference>
<comment type="caution">
    <text evidence="10">The sequence shown here is derived from an EMBL/GenBank/DDBJ whole genome shotgun (WGS) entry which is preliminary data.</text>
</comment>
<evidence type="ECO:0000256" key="7">
    <source>
        <dbReference type="SAM" id="Phobius"/>
    </source>
</evidence>
<dbReference type="GO" id="GO:0051604">
    <property type="term" value="P:protein maturation"/>
    <property type="evidence" value="ECO:0007669"/>
    <property type="project" value="InterPro"/>
</dbReference>
<keyword evidence="4" id="KW-0256">Endoplasmic reticulum</keyword>
<dbReference type="EMBL" id="LZKJ01000032">
    <property type="protein sequence ID" value="OBI51892.1"/>
    <property type="molecule type" value="Genomic_DNA"/>
</dbReference>
<evidence type="ECO:0000256" key="2">
    <source>
        <dbReference type="ARBA" id="ARBA00005512"/>
    </source>
</evidence>
<evidence type="ECO:0000256" key="6">
    <source>
        <dbReference type="ARBA" id="ARBA00023136"/>
    </source>
</evidence>
<feature type="domain" description="Lipase maturation factor 1/2 N-terminal" evidence="8">
    <location>
        <begin position="121"/>
        <end position="272"/>
    </location>
</feature>
<feature type="transmembrane region" description="Helical" evidence="7">
    <location>
        <begin position="128"/>
        <end position="154"/>
    </location>
</feature>
<keyword evidence="3 7" id="KW-0812">Transmembrane</keyword>
<reference evidence="11" key="1">
    <citation type="submission" date="2016-06" db="EMBL/GenBank/DDBJ databases">
        <authorList>
            <person name="Sutton G."/>
            <person name="Brinkac L."/>
            <person name="Sanka R."/>
            <person name="Adams M."/>
            <person name="Lau E."/>
            <person name="Sam S."/>
            <person name="Sreng N."/>
            <person name="Him V."/>
            <person name="Kerleguer A."/>
            <person name="Cheng S."/>
        </authorList>
    </citation>
    <scope>NUCLEOTIDE SEQUENCE [LARGE SCALE GENOMIC DNA]</scope>
    <source>
        <strain evidence="11">E861</strain>
    </source>
</reference>
<dbReference type="InterPro" id="IPR057434">
    <property type="entry name" value="LMF1/2_N"/>
</dbReference>
<feature type="transmembrane region" description="Helical" evidence="7">
    <location>
        <begin position="71"/>
        <end position="91"/>
    </location>
</feature>
<dbReference type="PANTHER" id="PTHR14463">
    <property type="entry name" value="LIPASE MATURATION FACTOR"/>
    <property type="match status" value="1"/>
</dbReference>
<organism evidence="10 11">
    <name type="scientific">Mycobacterium kyorinense</name>
    <dbReference type="NCBI Taxonomy" id="487514"/>
    <lineage>
        <taxon>Bacteria</taxon>
        <taxon>Bacillati</taxon>
        <taxon>Actinomycetota</taxon>
        <taxon>Actinomycetes</taxon>
        <taxon>Mycobacteriales</taxon>
        <taxon>Mycobacteriaceae</taxon>
        <taxon>Mycobacterium</taxon>
    </lineage>
</organism>
<evidence type="ECO:0000256" key="1">
    <source>
        <dbReference type="ARBA" id="ARBA00004477"/>
    </source>
</evidence>
<feature type="transmembrane region" description="Helical" evidence="7">
    <location>
        <begin position="289"/>
        <end position="310"/>
    </location>
</feature>
<evidence type="ECO:0000313" key="10">
    <source>
        <dbReference type="EMBL" id="OBI51892.1"/>
    </source>
</evidence>
<protein>
    <recommendedName>
        <fullName evidence="12">Lipase maturation factor family protein</fullName>
    </recommendedName>
</protein>
<keyword evidence="5 7" id="KW-1133">Transmembrane helix</keyword>
<dbReference type="Pfam" id="PF06762">
    <property type="entry name" value="LMF1"/>
    <property type="match status" value="1"/>
</dbReference>
<evidence type="ECO:0000259" key="8">
    <source>
        <dbReference type="Pfam" id="PF06762"/>
    </source>
</evidence>
<accession>A0A1A2ZQZ8</accession>
<evidence type="ECO:0000256" key="4">
    <source>
        <dbReference type="ARBA" id="ARBA00022824"/>
    </source>
</evidence>
<dbReference type="Pfam" id="PF25179">
    <property type="entry name" value="LMF1_C"/>
    <property type="match status" value="1"/>
</dbReference>
<dbReference type="OrthoDB" id="9793230at2"/>
<evidence type="ECO:0000256" key="3">
    <source>
        <dbReference type="ARBA" id="ARBA00022692"/>
    </source>
</evidence>
<feature type="transmembrane region" description="Helical" evidence="7">
    <location>
        <begin position="20"/>
        <end position="39"/>
    </location>
</feature>
<evidence type="ECO:0000256" key="5">
    <source>
        <dbReference type="ARBA" id="ARBA00022989"/>
    </source>
</evidence>
<evidence type="ECO:0008006" key="12">
    <source>
        <dbReference type="Google" id="ProtNLM"/>
    </source>
</evidence>
<feature type="transmembrane region" description="Helical" evidence="7">
    <location>
        <begin position="255"/>
        <end position="277"/>
    </location>
</feature>
<dbReference type="RefSeq" id="WP_065012895.1">
    <property type="nucleotide sequence ID" value="NZ_LZKJ01000032.1"/>
</dbReference>
<gene>
    <name evidence="10" type="ORF">A5707_12995</name>
</gene>
<sequence>MGWFSAPEYWLGRLVLERGIAVVYLLAFVAAAQQFRALIGEHGMLPVPRYLAAVSFRRVPSIFHVHYSDRFFAAVAWFGAALAAAIVAGLAGLVPLWAAMLMWLVLWVLYLSIVNVGQTWYSFGWESLLLETGFLAIFLGNDAIAPPVLTMWLARLLLFRLEFGAGLIKLRGDRCWRDLTCLYYHHETQPMPGPLSWFFHHLPKPLHRIEVAGNHFAQLVVPFGLFAPQPIASVAAAIIVITQLWLVASGNFAWLNWLTILLGCSAIDMSSLAAVLPIPQQPALTEPPIWFAVLVIVFAVATLLLSYWPMRNMISRSQRMNMSFNPFHLVNTYGAFGSVGRTRREVVIEGTNDATITDETVWEEYEFKGKPGAVRSLPRQWAPYHLRLDWLMWFAAISPSYAYPWLQGLLLRLLQDDRPTLRLLRHNPFPECPPKYVRAQLYRYRFTTWQELRRQRAWWQRSLEGQYVPPVSLGKVAAPSNRRGGTGPTR</sequence>
<dbReference type="AlphaFoldDB" id="A0A1A2ZQZ8"/>
<dbReference type="InterPro" id="IPR057433">
    <property type="entry name" value="LMF1/2_C"/>
</dbReference>
<proteinExistence type="inferred from homology"/>
<evidence type="ECO:0000259" key="9">
    <source>
        <dbReference type="Pfam" id="PF25179"/>
    </source>
</evidence>
<keyword evidence="6 7" id="KW-0472">Membrane</keyword>
<evidence type="ECO:0000313" key="11">
    <source>
        <dbReference type="Proteomes" id="UP000093592"/>
    </source>
</evidence>
<feature type="transmembrane region" description="Helical" evidence="7">
    <location>
        <begin position="231"/>
        <end position="248"/>
    </location>
</feature>
<dbReference type="Proteomes" id="UP000093592">
    <property type="component" value="Unassembled WGS sequence"/>
</dbReference>